<evidence type="ECO:0000256" key="6">
    <source>
        <dbReference type="ARBA" id="ARBA00022968"/>
    </source>
</evidence>
<dbReference type="OrthoDB" id="9793584at2"/>
<dbReference type="EMBL" id="ARYJ01000003">
    <property type="protein sequence ID" value="KCZ89586.1"/>
    <property type="molecule type" value="Genomic_DNA"/>
</dbReference>
<keyword evidence="9 10" id="KW-0472">Membrane</keyword>
<dbReference type="PATRIC" id="fig|1280952.3.peg.995"/>
<gene>
    <name evidence="10" type="primary">ccmE</name>
    <name evidence="10" type="synonym">cycJ</name>
    <name evidence="12" type="ORF">HJA_05022</name>
</gene>
<proteinExistence type="inferred from homology"/>
<dbReference type="Gene3D" id="2.40.50.140">
    <property type="entry name" value="Nucleic acid-binding proteins"/>
    <property type="match status" value="1"/>
</dbReference>
<dbReference type="Pfam" id="PF03100">
    <property type="entry name" value="CcmE"/>
    <property type="match status" value="1"/>
</dbReference>
<comment type="subcellular location">
    <subcellularLocation>
        <location evidence="10">Cell membrane</location>
        <topology evidence="10">Single-pass type II membrane protein</topology>
    </subcellularLocation>
    <subcellularLocation>
        <location evidence="1">Membrane</location>
    </subcellularLocation>
</comment>
<evidence type="ECO:0000256" key="4">
    <source>
        <dbReference type="ARBA" id="ARBA00022723"/>
    </source>
</evidence>
<keyword evidence="10" id="KW-1003">Cell membrane</keyword>
<keyword evidence="5 10" id="KW-0201">Cytochrome c-type biogenesis</keyword>
<accession>A0A059FGD3</accession>
<feature type="binding site" description="axial binding residue" evidence="10 11">
    <location>
        <position position="129"/>
    </location>
    <ligand>
        <name>heme</name>
        <dbReference type="ChEBI" id="CHEBI:30413"/>
    </ligand>
    <ligandPart>
        <name>Fe</name>
        <dbReference type="ChEBI" id="CHEBI:18248"/>
    </ligandPart>
</feature>
<keyword evidence="13" id="KW-1185">Reference proteome</keyword>
<dbReference type="GO" id="GO:0020037">
    <property type="term" value="F:heme binding"/>
    <property type="evidence" value="ECO:0007669"/>
    <property type="project" value="InterPro"/>
</dbReference>
<dbReference type="GO" id="GO:0005886">
    <property type="term" value="C:plasma membrane"/>
    <property type="evidence" value="ECO:0007669"/>
    <property type="project" value="UniProtKB-SubCell"/>
</dbReference>
<comment type="similarity">
    <text evidence="10">Belongs to the CcmE/CycJ family.</text>
</comment>
<dbReference type="GO" id="GO:0046872">
    <property type="term" value="F:metal ion binding"/>
    <property type="evidence" value="ECO:0007669"/>
    <property type="project" value="UniProtKB-KW"/>
</dbReference>
<dbReference type="STRING" id="1280952.HJA_05022"/>
<evidence type="ECO:0000256" key="9">
    <source>
        <dbReference type="ARBA" id="ARBA00023136"/>
    </source>
</evidence>
<keyword evidence="7 10" id="KW-1133">Transmembrane helix</keyword>
<protein>
    <recommendedName>
        <fullName evidence="10">Cytochrome c-type biogenesis protein CcmE</fullName>
    </recommendedName>
    <alternativeName>
        <fullName evidence="10">Cytochrome c maturation protein E</fullName>
    </alternativeName>
    <alternativeName>
        <fullName evidence="10">Heme chaperone CcmE</fullName>
    </alternativeName>
</protein>
<evidence type="ECO:0000256" key="8">
    <source>
        <dbReference type="ARBA" id="ARBA00023004"/>
    </source>
</evidence>
<dbReference type="HAMAP" id="MF_01959">
    <property type="entry name" value="CcmE"/>
    <property type="match status" value="1"/>
</dbReference>
<dbReference type="GO" id="GO:0017003">
    <property type="term" value="P:protein-heme linkage"/>
    <property type="evidence" value="ECO:0007669"/>
    <property type="project" value="UniProtKB-UniRule"/>
</dbReference>
<evidence type="ECO:0000256" key="7">
    <source>
        <dbReference type="ARBA" id="ARBA00022989"/>
    </source>
</evidence>
<dbReference type="Proteomes" id="UP000024816">
    <property type="component" value="Unassembled WGS sequence"/>
</dbReference>
<evidence type="ECO:0000256" key="3">
    <source>
        <dbReference type="ARBA" id="ARBA00022692"/>
    </source>
</evidence>
<dbReference type="eggNOG" id="COG2332">
    <property type="taxonomic scope" value="Bacteria"/>
</dbReference>
<dbReference type="SUPFAM" id="SSF82093">
    <property type="entry name" value="Heme chaperone CcmE"/>
    <property type="match status" value="1"/>
</dbReference>
<keyword evidence="2 10" id="KW-0349">Heme</keyword>
<dbReference type="PANTHER" id="PTHR34128">
    <property type="entry name" value="CYTOCHROME C-TYPE BIOGENESIS PROTEIN CCME HOMOLOG, MITOCHONDRIAL"/>
    <property type="match status" value="1"/>
</dbReference>
<dbReference type="InterPro" id="IPR012340">
    <property type="entry name" value="NA-bd_OB-fold"/>
</dbReference>
<dbReference type="InterPro" id="IPR036127">
    <property type="entry name" value="CcmE-like_sf"/>
</dbReference>
<dbReference type="AlphaFoldDB" id="A0A059FGD3"/>
<dbReference type="RefSeq" id="WP_035579131.1">
    <property type="nucleotide sequence ID" value="NZ_ARYJ01000003.1"/>
</dbReference>
<feature type="binding site" description="covalent" evidence="10 11">
    <location>
        <position position="125"/>
    </location>
    <ligand>
        <name>heme</name>
        <dbReference type="ChEBI" id="CHEBI:30413"/>
    </ligand>
</feature>
<sequence>MRARTRRLYTFGIAAVLLLAAAGLAFVALRQNANLFYTPQTLAEKGLPKAGREVKVGGWVEPGSLTYSDDGATMLFSVMDNGDAEILVSFTGIAPDLFREGQGVVAIGQFNEDGTFTARQILAKHDENYQPRELRPEAIGG</sequence>
<reference evidence="12 13" key="1">
    <citation type="journal article" date="2014" name="Antonie Van Leeuwenhoek">
        <title>Hyphomonas beringensis sp. nov. and Hyphomonas chukchiensis sp. nov., isolated from surface seawater of the Bering Sea and Chukchi Sea.</title>
        <authorList>
            <person name="Li C."/>
            <person name="Lai Q."/>
            <person name="Li G."/>
            <person name="Dong C."/>
            <person name="Wang J."/>
            <person name="Liao Y."/>
            <person name="Shao Z."/>
        </authorList>
    </citation>
    <scope>NUCLEOTIDE SEQUENCE [LARGE SCALE GENOMIC DNA]</scope>
    <source>
        <strain evidence="12 13">VP2</strain>
    </source>
</reference>
<evidence type="ECO:0000313" key="12">
    <source>
        <dbReference type="EMBL" id="KCZ89586.1"/>
    </source>
</evidence>
<keyword evidence="4 10" id="KW-0479">Metal-binding</keyword>
<feature type="topological domain" description="Cytoplasmic" evidence="10">
    <location>
        <begin position="1"/>
        <end position="7"/>
    </location>
</feature>
<comment type="caution">
    <text evidence="12">The sequence shown here is derived from an EMBL/GenBank/DDBJ whole genome shotgun (WGS) entry which is preliminary data.</text>
</comment>
<evidence type="ECO:0000256" key="10">
    <source>
        <dbReference type="HAMAP-Rule" id="MF_01959"/>
    </source>
</evidence>
<feature type="topological domain" description="Extracellular" evidence="10">
    <location>
        <begin position="29"/>
        <end position="141"/>
    </location>
</feature>
<evidence type="ECO:0000256" key="1">
    <source>
        <dbReference type="ARBA" id="ARBA00004370"/>
    </source>
</evidence>
<evidence type="ECO:0000256" key="11">
    <source>
        <dbReference type="PIRSR" id="PIRSR604329-50"/>
    </source>
</evidence>
<dbReference type="InterPro" id="IPR004329">
    <property type="entry name" value="CcmE"/>
</dbReference>
<keyword evidence="8 10" id="KW-0408">Iron</keyword>
<organism evidence="12 13">
    <name type="scientific">Hyphomonas jannaschiana VP2</name>
    <dbReference type="NCBI Taxonomy" id="1280952"/>
    <lineage>
        <taxon>Bacteria</taxon>
        <taxon>Pseudomonadati</taxon>
        <taxon>Pseudomonadota</taxon>
        <taxon>Alphaproteobacteria</taxon>
        <taxon>Hyphomonadales</taxon>
        <taxon>Hyphomonadaceae</taxon>
        <taxon>Hyphomonas</taxon>
    </lineage>
</organism>
<keyword evidence="6 10" id="KW-0735">Signal-anchor</keyword>
<evidence type="ECO:0000256" key="2">
    <source>
        <dbReference type="ARBA" id="ARBA00022617"/>
    </source>
</evidence>
<comment type="function">
    <text evidence="10">Heme chaperone required for the biogenesis of c-type cytochromes. Transiently binds heme delivered by CcmC and transfers the heme to apo-cytochromes in a process facilitated by CcmF and CcmH.</text>
</comment>
<dbReference type="PANTHER" id="PTHR34128:SF2">
    <property type="entry name" value="CYTOCHROME C-TYPE BIOGENESIS PROTEIN CCME HOMOLOG, MITOCHONDRIAL"/>
    <property type="match status" value="1"/>
</dbReference>
<evidence type="ECO:0000256" key="5">
    <source>
        <dbReference type="ARBA" id="ARBA00022748"/>
    </source>
</evidence>
<dbReference type="GO" id="GO:0017004">
    <property type="term" value="P:cytochrome complex assembly"/>
    <property type="evidence" value="ECO:0007669"/>
    <property type="project" value="UniProtKB-KW"/>
</dbReference>
<evidence type="ECO:0000313" key="13">
    <source>
        <dbReference type="Proteomes" id="UP000024816"/>
    </source>
</evidence>
<name>A0A059FGD3_9PROT</name>
<keyword evidence="3 10" id="KW-0812">Transmembrane</keyword>